<feature type="compositionally biased region" description="Basic residues" evidence="4">
    <location>
        <begin position="403"/>
        <end position="413"/>
    </location>
</feature>
<evidence type="ECO:0000313" key="6">
    <source>
        <dbReference type="EMBL" id="PVD24952.1"/>
    </source>
</evidence>
<accession>A0A2T7NUW8</accession>
<dbReference type="Gene3D" id="3.30.890.10">
    <property type="entry name" value="Methyl-cpg-binding Protein 2, Chain A"/>
    <property type="match status" value="1"/>
</dbReference>
<dbReference type="PANTHER" id="PTHR15074:SF0">
    <property type="entry name" value="METHYL-CPG-BINDING DOMAIN PROTEIN 4-LIKE PROTEIN"/>
    <property type="match status" value="1"/>
</dbReference>
<feature type="region of interest" description="Disordered" evidence="4">
    <location>
        <begin position="306"/>
        <end position="346"/>
    </location>
</feature>
<dbReference type="EMBL" id="PZQS01000009">
    <property type="protein sequence ID" value="PVD24952.1"/>
    <property type="molecule type" value="Genomic_DNA"/>
</dbReference>
<feature type="compositionally biased region" description="Basic and acidic residues" evidence="4">
    <location>
        <begin position="321"/>
        <end position="341"/>
    </location>
</feature>
<organism evidence="6 7">
    <name type="scientific">Pomacea canaliculata</name>
    <name type="common">Golden apple snail</name>
    <dbReference type="NCBI Taxonomy" id="400727"/>
    <lineage>
        <taxon>Eukaryota</taxon>
        <taxon>Metazoa</taxon>
        <taxon>Spiralia</taxon>
        <taxon>Lophotrochozoa</taxon>
        <taxon>Mollusca</taxon>
        <taxon>Gastropoda</taxon>
        <taxon>Caenogastropoda</taxon>
        <taxon>Architaenioglossa</taxon>
        <taxon>Ampullarioidea</taxon>
        <taxon>Ampullariidae</taxon>
        <taxon>Pomacea</taxon>
    </lineage>
</organism>
<dbReference type="STRING" id="400727.A0A2T7NUW8"/>
<evidence type="ECO:0000259" key="5">
    <source>
        <dbReference type="PROSITE" id="PS50982"/>
    </source>
</evidence>
<dbReference type="AlphaFoldDB" id="A0A2T7NUW8"/>
<keyword evidence="7" id="KW-1185">Reference proteome</keyword>
<feature type="domain" description="MBD" evidence="5">
    <location>
        <begin position="72"/>
        <end position="143"/>
    </location>
</feature>
<feature type="region of interest" description="Disordered" evidence="4">
    <location>
        <begin position="254"/>
        <end position="282"/>
    </location>
</feature>
<dbReference type="GO" id="GO:0003677">
    <property type="term" value="F:DNA binding"/>
    <property type="evidence" value="ECO:0007669"/>
    <property type="project" value="InterPro"/>
</dbReference>
<sequence length="734" mass="81358">MDAEVHLSSAAAMDEAPSFEPVDTPQNRLTGTTPVLTITPPSDSEDNASNSTAERVFADQSDQLSSPQHNEGTPKPQKGPKLPEGWSRQLVTRKVGKSAGKVDVYYFSPDHIKFRSIAGLRRYFLENNLPYDAKEFALSFGQLPNVGSTLKNRPQQSDDTSVGEKSEKTPSSKKRALKEESAFVKEREPKLSSSSKKKAPKTVVLTETKAEDSTTPKKKRGRPRKHPVILSTSPKKDGKTTGVKLVIKLPFSSQSSPEKLSRFQKAPGGQLKIHKTEDGSENIVANTEVDNQQCDSDIEKGQEVYLAEEEEGIIDSDQEKDENGEKEANNKITKEGKDDCSHSAVPPFYVTSSSDIMIESENESVGSCFPLVSLNVDEKSQAASNQINASLTVAKTAKTLNTKGKRLVSRKRSLSASGSDCPPGKSLKVGDSDLEAEEDLRSDISMGSQEDENQNMTIKVQDMHLSDSSSSKDNAIQGSSAETDKKRKHLSPKKKLHSRCNAQASPSQPYQGKTAKSPVTQRSQYFKTNGAPPKLPRPQLRREEKWTPPRSPFNLIQESLFHDPWKLLVATIFLNKTKDFCTFNDHVKGDTVFQHKNIHKTTWTSPNGQMENQIDHITVTRKWRSLQDVGVRGGADAASDHQRLVAVFKIKLKSFIDPAGRPHHKFSTQYLKNRLKSWPPGQVTKERRPLLMQQSSGDHAVVHPQESLDKGNTRETEEGTRQDTETRTSRVSPG</sequence>
<evidence type="ECO:0000313" key="7">
    <source>
        <dbReference type="Proteomes" id="UP000245119"/>
    </source>
</evidence>
<dbReference type="GO" id="GO:0005634">
    <property type="term" value="C:nucleus"/>
    <property type="evidence" value="ECO:0007669"/>
    <property type="project" value="UniProtKB-SubCell"/>
</dbReference>
<dbReference type="InterPro" id="IPR001739">
    <property type="entry name" value="Methyl_CpG_DNA-bd"/>
</dbReference>
<feature type="region of interest" description="Disordered" evidence="4">
    <location>
        <begin position="692"/>
        <end position="734"/>
    </location>
</feature>
<feature type="compositionally biased region" description="Basic and acidic residues" evidence="4">
    <location>
        <begin position="177"/>
        <end position="190"/>
    </location>
</feature>
<feature type="region of interest" description="Disordered" evidence="4">
    <location>
        <begin position="1"/>
        <end position="88"/>
    </location>
</feature>
<evidence type="ECO:0000256" key="3">
    <source>
        <dbReference type="ARBA" id="ARBA00023242"/>
    </source>
</evidence>
<dbReference type="SMART" id="SM00391">
    <property type="entry name" value="MBD"/>
    <property type="match status" value="1"/>
</dbReference>
<feature type="compositionally biased region" description="Polar residues" evidence="4">
    <location>
        <begin position="145"/>
        <end position="160"/>
    </location>
</feature>
<protein>
    <recommendedName>
        <fullName evidence="5">MBD domain-containing protein</fullName>
    </recommendedName>
</protein>
<feature type="region of interest" description="Disordered" evidence="4">
    <location>
        <begin position="400"/>
        <end position="549"/>
    </location>
</feature>
<comment type="subcellular location">
    <subcellularLocation>
        <location evidence="1">Nucleus</location>
    </subcellularLocation>
</comment>
<comment type="caution">
    <text evidence="6">The sequence shown here is derived from an EMBL/GenBank/DDBJ whole genome shotgun (WGS) entry which is preliminary data.</text>
</comment>
<dbReference type="PROSITE" id="PS50982">
    <property type="entry name" value="MBD"/>
    <property type="match status" value="1"/>
</dbReference>
<dbReference type="OrthoDB" id="10265068at2759"/>
<feature type="compositionally biased region" description="Basic and acidic residues" evidence="4">
    <location>
        <begin position="706"/>
        <end position="728"/>
    </location>
</feature>
<feature type="compositionally biased region" description="Basic residues" evidence="4">
    <location>
        <begin position="486"/>
        <end position="498"/>
    </location>
</feature>
<dbReference type="SUPFAM" id="SSF54171">
    <property type="entry name" value="DNA-binding domain"/>
    <property type="match status" value="1"/>
</dbReference>
<feature type="compositionally biased region" description="Polar residues" evidence="4">
    <location>
        <begin position="24"/>
        <end position="53"/>
    </location>
</feature>
<feature type="compositionally biased region" description="Acidic residues" evidence="4">
    <location>
        <begin position="306"/>
        <end position="320"/>
    </location>
</feature>
<keyword evidence="2" id="KW-0597">Phosphoprotein</keyword>
<keyword evidence="3" id="KW-0539">Nucleus</keyword>
<dbReference type="PANTHER" id="PTHR15074">
    <property type="entry name" value="METHYL-CPG-BINDING PROTEIN"/>
    <property type="match status" value="1"/>
</dbReference>
<feature type="region of interest" description="Disordered" evidence="4">
    <location>
        <begin position="144"/>
        <end position="241"/>
    </location>
</feature>
<dbReference type="Pfam" id="PF01429">
    <property type="entry name" value="MBD"/>
    <property type="match status" value="1"/>
</dbReference>
<reference evidence="6 7" key="1">
    <citation type="submission" date="2018-04" db="EMBL/GenBank/DDBJ databases">
        <title>The genome of golden apple snail Pomacea canaliculata provides insight into stress tolerance and invasive adaptation.</title>
        <authorList>
            <person name="Liu C."/>
            <person name="Liu B."/>
            <person name="Ren Y."/>
            <person name="Zhang Y."/>
            <person name="Wang H."/>
            <person name="Li S."/>
            <person name="Jiang F."/>
            <person name="Yin L."/>
            <person name="Zhang G."/>
            <person name="Qian W."/>
            <person name="Fan W."/>
        </authorList>
    </citation>
    <scope>NUCLEOTIDE SEQUENCE [LARGE SCALE GENOMIC DNA]</scope>
    <source>
        <strain evidence="6">SZHN2017</strain>
        <tissue evidence="6">Muscle</tissue>
    </source>
</reference>
<dbReference type="Proteomes" id="UP000245119">
    <property type="component" value="Linkage Group LG9"/>
</dbReference>
<dbReference type="InterPro" id="IPR016177">
    <property type="entry name" value="DNA-bd_dom_sf"/>
</dbReference>
<feature type="compositionally biased region" description="Polar residues" evidence="4">
    <location>
        <begin position="500"/>
        <end position="511"/>
    </location>
</feature>
<gene>
    <name evidence="6" type="ORF">C0Q70_15448</name>
</gene>
<feature type="compositionally biased region" description="Basic residues" evidence="4">
    <location>
        <begin position="216"/>
        <end position="227"/>
    </location>
</feature>
<dbReference type="Gene3D" id="1.10.340.30">
    <property type="entry name" value="Hypothetical protein, domain 2"/>
    <property type="match status" value="1"/>
</dbReference>
<evidence type="ECO:0000256" key="1">
    <source>
        <dbReference type="ARBA" id="ARBA00004123"/>
    </source>
</evidence>
<proteinExistence type="predicted"/>
<dbReference type="InterPro" id="IPR045138">
    <property type="entry name" value="MeCP2/MBD4"/>
</dbReference>
<evidence type="ECO:0000256" key="4">
    <source>
        <dbReference type="SAM" id="MobiDB-lite"/>
    </source>
</evidence>
<name>A0A2T7NUW8_POMCA</name>
<evidence type="ECO:0000256" key="2">
    <source>
        <dbReference type="ARBA" id="ARBA00022553"/>
    </source>
</evidence>
<feature type="compositionally biased region" description="Polar residues" evidence="4">
    <location>
        <begin position="517"/>
        <end position="527"/>
    </location>
</feature>
<feature type="compositionally biased region" description="Polar residues" evidence="4">
    <location>
        <begin position="60"/>
        <end position="71"/>
    </location>
</feature>
<feature type="compositionally biased region" description="Polar residues" evidence="4">
    <location>
        <begin position="466"/>
        <end position="481"/>
    </location>
</feature>